<dbReference type="InterPro" id="IPR008775">
    <property type="entry name" value="Phytyl_CoA_dOase-like"/>
</dbReference>
<dbReference type="Gene3D" id="2.60.120.620">
    <property type="entry name" value="q2cbj1_9rhob like domain"/>
    <property type="match status" value="1"/>
</dbReference>
<dbReference type="PANTHER" id="PTHR31630">
    <property type="entry name" value="PHYTANOYL-COA DIOXYGENASE-RELATED-RELATED"/>
    <property type="match status" value="1"/>
</dbReference>
<dbReference type="PANTHER" id="PTHR31630:SF6">
    <property type="entry name" value="PHYTANOYL-COA DIOXYGENASE-RELATED"/>
    <property type="match status" value="1"/>
</dbReference>
<evidence type="ECO:0008006" key="3">
    <source>
        <dbReference type="Google" id="ProtNLM"/>
    </source>
</evidence>
<proteinExistence type="predicted"/>
<protein>
    <recommendedName>
        <fullName evidence="3">Clavaminate synthase-like protein</fullName>
    </recommendedName>
</protein>
<accession>A0ABR4P790</accession>
<comment type="caution">
    <text evidence="1">The sequence shown here is derived from an EMBL/GenBank/DDBJ whole genome shotgun (WGS) entry which is preliminary data.</text>
</comment>
<name>A0ABR4P790_9HELO</name>
<reference evidence="1 2" key="1">
    <citation type="submission" date="2024-06" db="EMBL/GenBank/DDBJ databases">
        <title>Complete genome of Phlyctema vagabunda strain 19-DSS-EL-015.</title>
        <authorList>
            <person name="Fiorenzani C."/>
        </authorList>
    </citation>
    <scope>NUCLEOTIDE SEQUENCE [LARGE SCALE GENOMIC DNA]</scope>
    <source>
        <strain evidence="1 2">19-DSS-EL-015</strain>
    </source>
</reference>
<sequence>MSATQVETVTQAISKFAKPKDLVDFSGVKFGDWRDEFHQNGCVVLKGVITPEKAQYYRSKQLEWLHKFDLGFNENDESTWTADHLPVSFKGGMYYAYGAPHESMAWEARTEPAVIEIFEKLMQAVQGLLNYAPNGSKDGGLMLMRGSAKLFDEFFSTEREFYAHEDAPPPELKYMDLFLFNPKDLKWFEDRGCEMIKVNMEPGDFVLWDSRTMHYACLPEEDQIRHVQYICMTPRRFVTEDQLKLKQECFNKSIGTTHWPHCNIRPATEPPMRNGQVCPKNRNEPFEKPELTDDVLRLAGLKAY</sequence>
<dbReference type="Pfam" id="PF05721">
    <property type="entry name" value="PhyH"/>
    <property type="match status" value="1"/>
</dbReference>
<keyword evidence="2" id="KW-1185">Reference proteome</keyword>
<gene>
    <name evidence="1" type="ORF">PVAG01_09398</name>
</gene>
<dbReference type="Proteomes" id="UP001629113">
    <property type="component" value="Unassembled WGS sequence"/>
</dbReference>
<dbReference type="EMBL" id="JBFCZG010000008">
    <property type="protein sequence ID" value="KAL3419176.1"/>
    <property type="molecule type" value="Genomic_DNA"/>
</dbReference>
<evidence type="ECO:0000313" key="2">
    <source>
        <dbReference type="Proteomes" id="UP001629113"/>
    </source>
</evidence>
<dbReference type="SUPFAM" id="SSF51197">
    <property type="entry name" value="Clavaminate synthase-like"/>
    <property type="match status" value="1"/>
</dbReference>
<organism evidence="1 2">
    <name type="scientific">Phlyctema vagabunda</name>
    <dbReference type="NCBI Taxonomy" id="108571"/>
    <lineage>
        <taxon>Eukaryota</taxon>
        <taxon>Fungi</taxon>
        <taxon>Dikarya</taxon>
        <taxon>Ascomycota</taxon>
        <taxon>Pezizomycotina</taxon>
        <taxon>Leotiomycetes</taxon>
        <taxon>Helotiales</taxon>
        <taxon>Dermateaceae</taxon>
        <taxon>Phlyctema</taxon>
    </lineage>
</organism>
<evidence type="ECO:0000313" key="1">
    <source>
        <dbReference type="EMBL" id="KAL3419176.1"/>
    </source>
</evidence>